<evidence type="ECO:0000313" key="2">
    <source>
        <dbReference type="Proteomes" id="UP000029224"/>
    </source>
</evidence>
<name>A0A090T3W0_9VIBR</name>
<dbReference type="EMBL" id="BBMT01000004">
    <property type="protein sequence ID" value="GAL33893.1"/>
    <property type="molecule type" value="Genomic_DNA"/>
</dbReference>
<reference evidence="1 2" key="2">
    <citation type="submission" date="2014-09" db="EMBL/GenBank/DDBJ databases">
        <authorList>
            <consortium name="NBRP consortium"/>
            <person name="Sawabe T."/>
            <person name="Meirelles P."/>
            <person name="Nakanishi M."/>
            <person name="Sayaka M."/>
            <person name="Hattori M."/>
            <person name="Ohkuma M."/>
        </authorList>
    </citation>
    <scope>NUCLEOTIDE SEQUENCE [LARGE SCALE GENOMIC DNA]</scope>
    <source>
        <strain evidence="1 2">JCM 19240</strain>
    </source>
</reference>
<protein>
    <submittedName>
        <fullName evidence="1">Uncharacterized protein</fullName>
    </submittedName>
</protein>
<dbReference type="OrthoDB" id="9778545at2"/>
<comment type="caution">
    <text evidence="1">The sequence shown here is derived from an EMBL/GenBank/DDBJ whole genome shotgun (WGS) entry which is preliminary data.</text>
</comment>
<accession>A0A090T3W0</accession>
<dbReference type="AlphaFoldDB" id="A0A090T3W0"/>
<dbReference type="Proteomes" id="UP000029224">
    <property type="component" value="Unassembled WGS sequence"/>
</dbReference>
<organism evidence="1 2">
    <name type="scientific">Vibrio maritimus</name>
    <dbReference type="NCBI Taxonomy" id="990268"/>
    <lineage>
        <taxon>Bacteria</taxon>
        <taxon>Pseudomonadati</taxon>
        <taxon>Pseudomonadota</taxon>
        <taxon>Gammaproteobacteria</taxon>
        <taxon>Vibrionales</taxon>
        <taxon>Vibrionaceae</taxon>
        <taxon>Vibrio</taxon>
    </lineage>
</organism>
<gene>
    <name evidence="1" type="ORF">JCM19240_801</name>
</gene>
<reference evidence="1 2" key="1">
    <citation type="submission" date="2014-09" db="EMBL/GenBank/DDBJ databases">
        <title>Vibrio maritimus JCM 19240. (C210) whole genome shotgun sequence.</title>
        <authorList>
            <person name="Sawabe T."/>
            <person name="Meirelles P."/>
            <person name="Nakanishi M."/>
            <person name="Sayaka M."/>
            <person name="Hattori M."/>
            <person name="Ohkuma M."/>
        </authorList>
    </citation>
    <scope>NUCLEOTIDE SEQUENCE [LARGE SCALE GENOMIC DNA]</scope>
    <source>
        <strain evidence="1 2">JCM 19240</strain>
    </source>
</reference>
<sequence>MQGKSLEDVSSSRPNKAIAFKERIPVHIIYQTAWLADGKAYFRGDVYRYDDKRNPVEEAALSSNR</sequence>
<keyword evidence="2" id="KW-1185">Reference proteome</keyword>
<evidence type="ECO:0000313" key="1">
    <source>
        <dbReference type="EMBL" id="GAL33893.1"/>
    </source>
</evidence>
<proteinExistence type="predicted"/>